<keyword evidence="3" id="KW-1185">Reference proteome</keyword>
<evidence type="ECO:0000313" key="2">
    <source>
        <dbReference type="EMBL" id="TWT32773.1"/>
    </source>
</evidence>
<evidence type="ECO:0000256" key="1">
    <source>
        <dbReference type="SAM" id="SignalP"/>
    </source>
</evidence>
<keyword evidence="1" id="KW-0732">Signal</keyword>
<dbReference type="RefSeq" id="WP_146432057.1">
    <property type="nucleotide sequence ID" value="NZ_SJPF01000003.1"/>
</dbReference>
<protein>
    <recommendedName>
        <fullName evidence="4">Carboxypeptidase regulatory-like domain-containing protein</fullName>
    </recommendedName>
</protein>
<name>A0A5C5V475_9BACT</name>
<dbReference type="AlphaFoldDB" id="A0A5C5V475"/>
<dbReference type="OrthoDB" id="282075at2"/>
<evidence type="ECO:0000313" key="3">
    <source>
        <dbReference type="Proteomes" id="UP000318878"/>
    </source>
</evidence>
<dbReference type="Proteomes" id="UP000318878">
    <property type="component" value="Unassembled WGS sequence"/>
</dbReference>
<evidence type="ECO:0008006" key="4">
    <source>
        <dbReference type="Google" id="ProtNLM"/>
    </source>
</evidence>
<sequence precursor="true">MYKHITNLLLLSAMVAALGCTPGKPEPTRVDVTGQVLIDGKPLDKGLIHFKTVSAGSIDSLDIVDGKFAGKVEPGSRRVEIAAFRPAAGGTPGMDAGEVNYIPAKYNSSSKLTADVTEAGPNDFKFDVTAK</sequence>
<reference evidence="2 3" key="1">
    <citation type="submission" date="2019-02" db="EMBL/GenBank/DDBJ databases">
        <title>Deep-cultivation of Planctomycetes and their phenomic and genomic characterization uncovers novel biology.</title>
        <authorList>
            <person name="Wiegand S."/>
            <person name="Jogler M."/>
            <person name="Boedeker C."/>
            <person name="Pinto D."/>
            <person name="Vollmers J."/>
            <person name="Rivas-Marin E."/>
            <person name="Kohn T."/>
            <person name="Peeters S.H."/>
            <person name="Heuer A."/>
            <person name="Rast P."/>
            <person name="Oberbeckmann S."/>
            <person name="Bunk B."/>
            <person name="Jeske O."/>
            <person name="Meyerdierks A."/>
            <person name="Storesund J.E."/>
            <person name="Kallscheuer N."/>
            <person name="Luecker S."/>
            <person name="Lage O.M."/>
            <person name="Pohl T."/>
            <person name="Merkel B.J."/>
            <person name="Hornburger P."/>
            <person name="Mueller R.-W."/>
            <person name="Bruemmer F."/>
            <person name="Labrenz M."/>
            <person name="Spormann A.M."/>
            <person name="Op Den Camp H."/>
            <person name="Overmann J."/>
            <person name="Amann R."/>
            <person name="Jetten M.S.M."/>
            <person name="Mascher T."/>
            <person name="Medema M.H."/>
            <person name="Devos D.P."/>
            <person name="Kaster A.-K."/>
            <person name="Ovreas L."/>
            <person name="Rohde M."/>
            <person name="Galperin M.Y."/>
            <person name="Jogler C."/>
        </authorList>
    </citation>
    <scope>NUCLEOTIDE SEQUENCE [LARGE SCALE GENOMIC DNA]</scope>
    <source>
        <strain evidence="2 3">Enr8</strain>
    </source>
</reference>
<organism evidence="2 3">
    <name type="scientific">Blastopirellula retiformator</name>
    <dbReference type="NCBI Taxonomy" id="2527970"/>
    <lineage>
        <taxon>Bacteria</taxon>
        <taxon>Pseudomonadati</taxon>
        <taxon>Planctomycetota</taxon>
        <taxon>Planctomycetia</taxon>
        <taxon>Pirellulales</taxon>
        <taxon>Pirellulaceae</taxon>
        <taxon>Blastopirellula</taxon>
    </lineage>
</organism>
<feature type="chain" id="PRO_5023109961" description="Carboxypeptidase regulatory-like domain-containing protein" evidence="1">
    <location>
        <begin position="20"/>
        <end position="131"/>
    </location>
</feature>
<accession>A0A5C5V475</accession>
<feature type="signal peptide" evidence="1">
    <location>
        <begin position="1"/>
        <end position="19"/>
    </location>
</feature>
<dbReference type="PROSITE" id="PS51257">
    <property type="entry name" value="PROKAR_LIPOPROTEIN"/>
    <property type="match status" value="1"/>
</dbReference>
<gene>
    <name evidence="2" type="ORF">Enr8_25790</name>
</gene>
<dbReference type="EMBL" id="SJPF01000003">
    <property type="protein sequence ID" value="TWT32773.1"/>
    <property type="molecule type" value="Genomic_DNA"/>
</dbReference>
<comment type="caution">
    <text evidence="2">The sequence shown here is derived from an EMBL/GenBank/DDBJ whole genome shotgun (WGS) entry which is preliminary data.</text>
</comment>
<proteinExistence type="predicted"/>